<feature type="non-terminal residue" evidence="1">
    <location>
        <position position="1"/>
    </location>
</feature>
<dbReference type="EMBL" id="JAMKFB020000007">
    <property type="protein sequence ID" value="KAL0188414.1"/>
    <property type="molecule type" value="Genomic_DNA"/>
</dbReference>
<comment type="caution">
    <text evidence="1">The sequence shown here is derived from an EMBL/GenBank/DDBJ whole genome shotgun (WGS) entry which is preliminary data.</text>
</comment>
<dbReference type="AlphaFoldDB" id="A0ABD0QQG7"/>
<protein>
    <submittedName>
        <fullName evidence="1">Uncharacterized protein</fullName>
    </submittedName>
</protein>
<organism evidence="1 2">
    <name type="scientific">Cirrhinus mrigala</name>
    <name type="common">Mrigala</name>
    <dbReference type="NCBI Taxonomy" id="683832"/>
    <lineage>
        <taxon>Eukaryota</taxon>
        <taxon>Metazoa</taxon>
        <taxon>Chordata</taxon>
        <taxon>Craniata</taxon>
        <taxon>Vertebrata</taxon>
        <taxon>Euteleostomi</taxon>
        <taxon>Actinopterygii</taxon>
        <taxon>Neopterygii</taxon>
        <taxon>Teleostei</taxon>
        <taxon>Ostariophysi</taxon>
        <taxon>Cypriniformes</taxon>
        <taxon>Cyprinidae</taxon>
        <taxon>Labeoninae</taxon>
        <taxon>Labeonini</taxon>
        <taxon>Cirrhinus</taxon>
    </lineage>
</organism>
<accession>A0ABD0QQG7</accession>
<evidence type="ECO:0000313" key="2">
    <source>
        <dbReference type="Proteomes" id="UP001529510"/>
    </source>
</evidence>
<evidence type="ECO:0000313" key="1">
    <source>
        <dbReference type="EMBL" id="KAL0188414.1"/>
    </source>
</evidence>
<keyword evidence="2" id="KW-1185">Reference proteome</keyword>
<dbReference type="Proteomes" id="UP001529510">
    <property type="component" value="Unassembled WGS sequence"/>
</dbReference>
<sequence>SVRGQAGFQDVGRTHCPLFFSLSHTPLDGDALTLYAFPLIKVLPLIVTRIPELAEPALVPGPAGGTALADTHREGSA</sequence>
<name>A0ABD0QQG7_CIRMR</name>
<proteinExistence type="predicted"/>
<reference evidence="1 2" key="1">
    <citation type="submission" date="2024-05" db="EMBL/GenBank/DDBJ databases">
        <title>Genome sequencing and assembly of Indian major carp, Cirrhinus mrigala (Hamilton, 1822).</title>
        <authorList>
            <person name="Mohindra V."/>
            <person name="Chowdhury L.M."/>
            <person name="Lal K."/>
            <person name="Jena J.K."/>
        </authorList>
    </citation>
    <scope>NUCLEOTIDE SEQUENCE [LARGE SCALE GENOMIC DNA]</scope>
    <source>
        <strain evidence="1">CM1030</strain>
        <tissue evidence="1">Blood</tissue>
    </source>
</reference>
<gene>
    <name evidence="1" type="ORF">M9458_015513</name>
</gene>
<feature type="non-terminal residue" evidence="1">
    <location>
        <position position="77"/>
    </location>
</feature>